<evidence type="ECO:0000313" key="3">
    <source>
        <dbReference type="Proteomes" id="UP001233172"/>
    </source>
</evidence>
<dbReference type="AlphaFoldDB" id="A0AAD8B9Y0"/>
<name>A0AAD8B9Y0_BIOPF</name>
<dbReference type="EMBL" id="JASAOG010000119">
    <property type="protein sequence ID" value="KAK0050034.1"/>
    <property type="molecule type" value="Genomic_DNA"/>
</dbReference>
<accession>A0AAD8B9Y0</accession>
<proteinExistence type="predicted"/>
<evidence type="ECO:0000313" key="2">
    <source>
        <dbReference type="EMBL" id="KAK0050034.1"/>
    </source>
</evidence>
<feature type="region of interest" description="Disordered" evidence="1">
    <location>
        <begin position="71"/>
        <end position="91"/>
    </location>
</feature>
<evidence type="ECO:0000256" key="1">
    <source>
        <dbReference type="SAM" id="MobiDB-lite"/>
    </source>
</evidence>
<reference evidence="2" key="2">
    <citation type="submission" date="2023-04" db="EMBL/GenBank/DDBJ databases">
        <authorList>
            <person name="Bu L."/>
            <person name="Lu L."/>
            <person name="Laidemitt M.R."/>
            <person name="Zhang S.M."/>
            <person name="Mutuku M."/>
            <person name="Mkoji G."/>
            <person name="Steinauer M."/>
            <person name="Loker E.S."/>
        </authorList>
    </citation>
    <scope>NUCLEOTIDE SEQUENCE</scope>
    <source>
        <strain evidence="2">KasaAsao</strain>
        <tissue evidence="2">Whole Snail</tissue>
    </source>
</reference>
<gene>
    <name evidence="2" type="ORF">Bpfe_020585</name>
</gene>
<dbReference type="Proteomes" id="UP001233172">
    <property type="component" value="Unassembled WGS sequence"/>
</dbReference>
<protein>
    <submittedName>
        <fullName evidence="2">Uncharacterized protein</fullName>
    </submittedName>
</protein>
<sequence length="239" mass="27399">MTTQKDCDEETNTEIKPYESSANKFKKEFTTEESCTKKCAKIRIAKKIYDKENKEESVAKYCNNHIKDAISEESDAKENEKQEFVQEPSGKNNIHIVNTEVVKEEITMNETEESYDFITEEEILEANAKQTKNVNVTGEVFADVTRNKNTEIGDSALKHPKENTGNENTMQGNELEVRKDDKAIKEPKSEYNEKGKITRKYTISDFDNLKHVPQKENNKIDDAPTIICSLFSCFSKQST</sequence>
<feature type="compositionally biased region" description="Basic and acidic residues" evidence="1">
    <location>
        <begin position="71"/>
        <end position="84"/>
    </location>
</feature>
<reference evidence="2" key="1">
    <citation type="journal article" date="2023" name="PLoS Negl. Trop. Dis.">
        <title>A genome sequence for Biomphalaria pfeifferi, the major vector snail for the human-infecting parasite Schistosoma mansoni.</title>
        <authorList>
            <person name="Bu L."/>
            <person name="Lu L."/>
            <person name="Laidemitt M.R."/>
            <person name="Zhang S.M."/>
            <person name="Mutuku M."/>
            <person name="Mkoji G."/>
            <person name="Steinauer M."/>
            <person name="Loker E.S."/>
        </authorList>
    </citation>
    <scope>NUCLEOTIDE SEQUENCE</scope>
    <source>
        <strain evidence="2">KasaAsao</strain>
    </source>
</reference>
<comment type="caution">
    <text evidence="2">The sequence shown here is derived from an EMBL/GenBank/DDBJ whole genome shotgun (WGS) entry which is preliminary data.</text>
</comment>
<keyword evidence="3" id="KW-1185">Reference proteome</keyword>
<organism evidence="2 3">
    <name type="scientific">Biomphalaria pfeifferi</name>
    <name type="common">Bloodfluke planorb</name>
    <name type="synonym">Freshwater snail</name>
    <dbReference type="NCBI Taxonomy" id="112525"/>
    <lineage>
        <taxon>Eukaryota</taxon>
        <taxon>Metazoa</taxon>
        <taxon>Spiralia</taxon>
        <taxon>Lophotrochozoa</taxon>
        <taxon>Mollusca</taxon>
        <taxon>Gastropoda</taxon>
        <taxon>Heterobranchia</taxon>
        <taxon>Euthyneura</taxon>
        <taxon>Panpulmonata</taxon>
        <taxon>Hygrophila</taxon>
        <taxon>Lymnaeoidea</taxon>
        <taxon>Planorbidae</taxon>
        <taxon>Biomphalaria</taxon>
    </lineage>
</organism>